<reference evidence="1" key="1">
    <citation type="submission" date="2021-07" db="EMBL/GenBank/DDBJ databases">
        <title>Complete Genome Sequences of Mycobacterium farcinogenes Isolated from Clinical Specimens from Patients in Thailand.</title>
        <authorList>
            <person name="Sodsai P."/>
        </authorList>
    </citation>
    <scope>NUCLEOTIDE SEQUENCE</scope>
    <source>
        <strain evidence="1">BKK/CU-MFGFA-001</strain>
    </source>
</reference>
<sequence>MGDQVKVSGEGLHALADQCDATAAALTGNINPSSGGLPRQATTTAVQQGSSLVEIAATVLATRVTETAKKLRVSAAAYASTDDGAANRIAGTGHSVEA</sequence>
<evidence type="ECO:0000313" key="2">
    <source>
        <dbReference type="Proteomes" id="UP000825598"/>
    </source>
</evidence>
<gene>
    <name evidence="1" type="ORF">K6L26_26110</name>
</gene>
<evidence type="ECO:0000313" key="1">
    <source>
        <dbReference type="EMBL" id="QZH65417.1"/>
    </source>
</evidence>
<protein>
    <submittedName>
        <fullName evidence="1">Uncharacterized protein</fullName>
    </submittedName>
</protein>
<dbReference type="EMBL" id="CP081673">
    <property type="protein sequence ID" value="QZH65417.1"/>
    <property type="molecule type" value="Genomic_DNA"/>
</dbReference>
<keyword evidence="2" id="KW-1185">Reference proteome</keyword>
<dbReference type="Proteomes" id="UP000825598">
    <property type="component" value="Chromosome"/>
</dbReference>
<name>A0ACD1FE96_MYCFR</name>
<proteinExistence type="predicted"/>
<accession>A0ACD1FE96</accession>
<organism evidence="1 2">
    <name type="scientific">Mycolicibacterium farcinogenes</name>
    <name type="common">Mycobacterium farcinogenes</name>
    <dbReference type="NCBI Taxonomy" id="1802"/>
    <lineage>
        <taxon>Bacteria</taxon>
        <taxon>Bacillati</taxon>
        <taxon>Actinomycetota</taxon>
        <taxon>Actinomycetes</taxon>
        <taxon>Mycobacteriales</taxon>
        <taxon>Mycobacteriaceae</taxon>
        <taxon>Mycolicibacterium</taxon>
    </lineage>
</organism>